<name>A0A437QG99_9GAMM</name>
<dbReference type="RefSeq" id="WP_127700396.1">
    <property type="nucleotide sequence ID" value="NZ_SACS01000020.1"/>
</dbReference>
<evidence type="ECO:0000313" key="2">
    <source>
        <dbReference type="Proteomes" id="UP000283077"/>
    </source>
</evidence>
<accession>A0A437QG99</accession>
<gene>
    <name evidence="1" type="ORF">EOE67_16270</name>
</gene>
<keyword evidence="2" id="KW-1185">Reference proteome</keyword>
<dbReference type="OrthoDB" id="9838292at2"/>
<dbReference type="Proteomes" id="UP000283077">
    <property type="component" value="Unassembled WGS sequence"/>
</dbReference>
<dbReference type="EMBL" id="SACS01000020">
    <property type="protein sequence ID" value="RVU33571.1"/>
    <property type="molecule type" value="Genomic_DNA"/>
</dbReference>
<organism evidence="1 2">
    <name type="scientific">Rheinheimera riviphila</name>
    <dbReference type="NCBI Taxonomy" id="1834037"/>
    <lineage>
        <taxon>Bacteria</taxon>
        <taxon>Pseudomonadati</taxon>
        <taxon>Pseudomonadota</taxon>
        <taxon>Gammaproteobacteria</taxon>
        <taxon>Chromatiales</taxon>
        <taxon>Chromatiaceae</taxon>
        <taxon>Rheinheimera</taxon>
    </lineage>
</organism>
<proteinExistence type="predicted"/>
<sequence>MPTTPPAAEIFNCLKASFDQTANNAQAQWSLDFSRQQNRLLLSVQIGPTEPLKAGSCLQSSIDADGLNTLSEFLAQVKMQMANPG</sequence>
<evidence type="ECO:0000313" key="1">
    <source>
        <dbReference type="EMBL" id="RVU33571.1"/>
    </source>
</evidence>
<protein>
    <submittedName>
        <fullName evidence="1">Uncharacterized protein</fullName>
    </submittedName>
</protein>
<reference evidence="1 2" key="1">
    <citation type="submission" date="2019-01" db="EMBL/GenBank/DDBJ databases">
        <authorList>
            <person name="Chen W.-M."/>
        </authorList>
    </citation>
    <scope>NUCLEOTIDE SEQUENCE [LARGE SCALE GENOMIC DNA]</scope>
    <source>
        <strain evidence="1 2">KYPC3</strain>
    </source>
</reference>
<dbReference type="AlphaFoldDB" id="A0A437QG99"/>
<comment type="caution">
    <text evidence="1">The sequence shown here is derived from an EMBL/GenBank/DDBJ whole genome shotgun (WGS) entry which is preliminary data.</text>
</comment>